<protein>
    <submittedName>
        <fullName evidence="2">Uncharacterized protein</fullName>
    </submittedName>
</protein>
<dbReference type="OrthoDB" id="10311726at2759"/>
<accession>A0A0V0RVQ9</accession>
<keyword evidence="3" id="KW-1185">Reference proteome</keyword>
<name>A0A0V0RVQ9_9BILA</name>
<proteinExistence type="predicted"/>
<sequence length="64" mass="7254">MTVNFRSAAVQTTSTADNHWSSSVGRGHSKKSCCENDPDQINKQQAKQKKQQKFLIQRSKEFSP</sequence>
<gene>
    <name evidence="2" type="ORF">T07_8771</name>
</gene>
<dbReference type="EMBL" id="JYDL01000071">
    <property type="protein sequence ID" value="KRX18574.1"/>
    <property type="molecule type" value="Genomic_DNA"/>
</dbReference>
<comment type="caution">
    <text evidence="2">The sequence shown here is derived from an EMBL/GenBank/DDBJ whole genome shotgun (WGS) entry which is preliminary data.</text>
</comment>
<feature type="compositionally biased region" description="Polar residues" evidence="1">
    <location>
        <begin position="1"/>
        <end position="24"/>
    </location>
</feature>
<reference evidence="2 3" key="1">
    <citation type="submission" date="2015-01" db="EMBL/GenBank/DDBJ databases">
        <title>Evolution of Trichinella species and genotypes.</title>
        <authorList>
            <person name="Korhonen P.K."/>
            <person name="Edoardo P."/>
            <person name="Giuseppe L.R."/>
            <person name="Gasser R.B."/>
        </authorList>
    </citation>
    <scope>NUCLEOTIDE SEQUENCE [LARGE SCALE GENOMIC DNA]</scope>
    <source>
        <strain evidence="2">ISS37</strain>
    </source>
</reference>
<dbReference type="Proteomes" id="UP000054630">
    <property type="component" value="Unassembled WGS sequence"/>
</dbReference>
<evidence type="ECO:0000256" key="1">
    <source>
        <dbReference type="SAM" id="MobiDB-lite"/>
    </source>
</evidence>
<feature type="region of interest" description="Disordered" evidence="1">
    <location>
        <begin position="1"/>
        <end position="64"/>
    </location>
</feature>
<dbReference type="AlphaFoldDB" id="A0A0V0RVQ9"/>
<evidence type="ECO:0000313" key="2">
    <source>
        <dbReference type="EMBL" id="KRX18574.1"/>
    </source>
</evidence>
<evidence type="ECO:0000313" key="3">
    <source>
        <dbReference type="Proteomes" id="UP000054630"/>
    </source>
</evidence>
<organism evidence="2 3">
    <name type="scientific">Trichinella nelsoni</name>
    <dbReference type="NCBI Taxonomy" id="6336"/>
    <lineage>
        <taxon>Eukaryota</taxon>
        <taxon>Metazoa</taxon>
        <taxon>Ecdysozoa</taxon>
        <taxon>Nematoda</taxon>
        <taxon>Enoplea</taxon>
        <taxon>Dorylaimia</taxon>
        <taxon>Trichinellida</taxon>
        <taxon>Trichinellidae</taxon>
        <taxon>Trichinella</taxon>
    </lineage>
</organism>